<comment type="caution">
    <text evidence="2">The sequence shown here is derived from an EMBL/GenBank/DDBJ whole genome shotgun (WGS) entry which is preliminary data.</text>
</comment>
<dbReference type="InterPro" id="IPR000719">
    <property type="entry name" value="Prot_kinase_dom"/>
</dbReference>
<evidence type="ECO:0000259" key="1">
    <source>
        <dbReference type="PROSITE" id="PS50011"/>
    </source>
</evidence>
<dbReference type="PROSITE" id="PS50011">
    <property type="entry name" value="PROTEIN_KINASE_DOM"/>
    <property type="match status" value="1"/>
</dbReference>
<evidence type="ECO:0000313" key="2">
    <source>
        <dbReference type="EMBL" id="MBA0757439.1"/>
    </source>
</evidence>
<gene>
    <name evidence="2" type="ORF">Gotri_020539</name>
</gene>
<evidence type="ECO:0000313" key="3">
    <source>
        <dbReference type="Proteomes" id="UP000593568"/>
    </source>
</evidence>
<dbReference type="EMBL" id="JABEZW010000001">
    <property type="protein sequence ID" value="MBA0757439.1"/>
    <property type="molecule type" value="Genomic_DNA"/>
</dbReference>
<dbReference type="PANTHER" id="PTHR48011:SF51">
    <property type="entry name" value="PROTEIN KINASE SUPERFAMILY PROTEIN"/>
    <property type="match status" value="1"/>
</dbReference>
<sequence length="113" mass="12678">KGFIHSDLKPSNILAFTPQHGTCLPTLKIANFGLAKQQGAKDTRSRFRGTKYYMSPESIVGKVSGALDIWSLGCIVRQVVKGRITQHPGRHVEARKEFLVGMLYYRSKQKVEC</sequence>
<name>A0A7J9D9P1_9ROSI</name>
<dbReference type="Pfam" id="PF00069">
    <property type="entry name" value="Pkinase"/>
    <property type="match status" value="1"/>
</dbReference>
<dbReference type="Gene3D" id="1.10.510.10">
    <property type="entry name" value="Transferase(Phosphotransferase) domain 1"/>
    <property type="match status" value="1"/>
</dbReference>
<dbReference type="PANTHER" id="PTHR48011">
    <property type="entry name" value="CCR4-NOT TRANSCRIPTIONAL COMPLEX SUBUNIT CAF120-RELATED"/>
    <property type="match status" value="1"/>
</dbReference>
<dbReference type="InterPro" id="IPR052751">
    <property type="entry name" value="Plant_MAPKKK"/>
</dbReference>
<dbReference type="InterPro" id="IPR011009">
    <property type="entry name" value="Kinase-like_dom_sf"/>
</dbReference>
<keyword evidence="3" id="KW-1185">Reference proteome</keyword>
<organism evidence="2 3">
    <name type="scientific">Gossypium trilobum</name>
    <dbReference type="NCBI Taxonomy" id="34281"/>
    <lineage>
        <taxon>Eukaryota</taxon>
        <taxon>Viridiplantae</taxon>
        <taxon>Streptophyta</taxon>
        <taxon>Embryophyta</taxon>
        <taxon>Tracheophyta</taxon>
        <taxon>Spermatophyta</taxon>
        <taxon>Magnoliopsida</taxon>
        <taxon>eudicotyledons</taxon>
        <taxon>Gunneridae</taxon>
        <taxon>Pentapetalae</taxon>
        <taxon>rosids</taxon>
        <taxon>malvids</taxon>
        <taxon>Malvales</taxon>
        <taxon>Malvaceae</taxon>
        <taxon>Malvoideae</taxon>
        <taxon>Gossypium</taxon>
    </lineage>
</organism>
<dbReference type="SUPFAM" id="SSF56112">
    <property type="entry name" value="Protein kinase-like (PK-like)"/>
    <property type="match status" value="1"/>
</dbReference>
<feature type="domain" description="Protein kinase" evidence="1">
    <location>
        <begin position="1"/>
        <end position="113"/>
    </location>
</feature>
<dbReference type="GO" id="GO:0004672">
    <property type="term" value="F:protein kinase activity"/>
    <property type="evidence" value="ECO:0007669"/>
    <property type="project" value="InterPro"/>
</dbReference>
<protein>
    <recommendedName>
        <fullName evidence="1">Protein kinase domain-containing protein</fullName>
    </recommendedName>
</protein>
<feature type="non-terminal residue" evidence="2">
    <location>
        <position position="113"/>
    </location>
</feature>
<dbReference type="GO" id="GO:0007165">
    <property type="term" value="P:signal transduction"/>
    <property type="evidence" value="ECO:0007669"/>
    <property type="project" value="TreeGrafter"/>
</dbReference>
<accession>A0A7J9D9P1</accession>
<dbReference type="Proteomes" id="UP000593568">
    <property type="component" value="Unassembled WGS sequence"/>
</dbReference>
<dbReference type="AlphaFoldDB" id="A0A7J9D9P1"/>
<dbReference type="GO" id="GO:0005524">
    <property type="term" value="F:ATP binding"/>
    <property type="evidence" value="ECO:0007669"/>
    <property type="project" value="InterPro"/>
</dbReference>
<reference evidence="2 3" key="1">
    <citation type="journal article" date="2019" name="Genome Biol. Evol.">
        <title>Insights into the evolution of the New World diploid cottons (Gossypium, subgenus Houzingenia) based on genome sequencing.</title>
        <authorList>
            <person name="Grover C.E."/>
            <person name="Arick M.A. 2nd"/>
            <person name="Thrash A."/>
            <person name="Conover J.L."/>
            <person name="Sanders W.S."/>
            <person name="Peterson D.G."/>
            <person name="Frelichowski J.E."/>
            <person name="Scheffler J.A."/>
            <person name="Scheffler B.E."/>
            <person name="Wendel J.F."/>
        </authorList>
    </citation>
    <scope>NUCLEOTIDE SEQUENCE [LARGE SCALE GENOMIC DNA]</scope>
    <source>
        <strain evidence="2">8</strain>
        <tissue evidence="2">Leaf</tissue>
    </source>
</reference>
<proteinExistence type="predicted"/>